<dbReference type="InterPro" id="IPR003141">
    <property type="entry name" value="Pol/His_phosphatase_N"/>
</dbReference>
<comment type="caution">
    <text evidence="2">The sequence shown here is derived from an EMBL/GenBank/DDBJ whole genome shotgun (WGS) entry which is preliminary data.</text>
</comment>
<sequence length="293" mass="33423">MVFKPFCKIYQVIIDLHCHTKFSDGELTPEEIVLRAANRNIDVLAITDHDTIDGLDSAHQAIEKYSLKLNLIDGVEISTWWHGFEIHILGLNVNRADAQFQQRLSQQLETRENRAHRIAEKLEKFGFKDCLKEVKKIANGQCISRVHFAKYLLSLGEVNTIQKAFDKYLGRKQKAYVSPNWISIEEAVNWIKEAGGQAVLAHPSRYELNNKWIRRLVDEFSALGGDAIEVALPRQSKNETIQLAQYANSAGLKASAGSDFHRVSPYTELGRYAPMPENVDPVWSSWQEIQRFS</sequence>
<feature type="domain" description="Polymerase/histidinol phosphatase N-terminal" evidence="1">
    <location>
        <begin position="14"/>
        <end position="81"/>
    </location>
</feature>
<accession>A0A0J8GX19</accession>
<dbReference type="Gene3D" id="1.10.150.650">
    <property type="match status" value="1"/>
</dbReference>
<evidence type="ECO:0000259" key="1">
    <source>
        <dbReference type="SMART" id="SM00481"/>
    </source>
</evidence>
<dbReference type="Pfam" id="PF02811">
    <property type="entry name" value="PHP"/>
    <property type="match status" value="1"/>
</dbReference>
<evidence type="ECO:0000313" key="2">
    <source>
        <dbReference type="EMBL" id="KMT65248.1"/>
    </source>
</evidence>
<dbReference type="InterPro" id="IPR016195">
    <property type="entry name" value="Pol/histidinol_Pase-like"/>
</dbReference>
<dbReference type="PANTHER" id="PTHR42924">
    <property type="entry name" value="EXONUCLEASE"/>
    <property type="match status" value="1"/>
</dbReference>
<dbReference type="SMART" id="SM00481">
    <property type="entry name" value="POLIIIAc"/>
    <property type="match status" value="1"/>
</dbReference>
<dbReference type="STRING" id="1513271.XM47_09400"/>
<dbReference type="Proteomes" id="UP000037600">
    <property type="component" value="Unassembled WGS sequence"/>
</dbReference>
<dbReference type="InterPro" id="IPR052018">
    <property type="entry name" value="PHP_domain"/>
</dbReference>
<proteinExistence type="predicted"/>
<dbReference type="GO" id="GO:0035312">
    <property type="term" value="F:5'-3' DNA exonuclease activity"/>
    <property type="evidence" value="ECO:0007669"/>
    <property type="project" value="TreeGrafter"/>
</dbReference>
<dbReference type="PATRIC" id="fig|1513271.3.peg.1910"/>
<dbReference type="InterPro" id="IPR004013">
    <property type="entry name" value="PHP_dom"/>
</dbReference>
<dbReference type="GO" id="GO:0004534">
    <property type="term" value="F:5'-3' RNA exonuclease activity"/>
    <property type="evidence" value="ECO:0007669"/>
    <property type="project" value="TreeGrafter"/>
</dbReference>
<evidence type="ECO:0000313" key="3">
    <source>
        <dbReference type="Proteomes" id="UP000037600"/>
    </source>
</evidence>
<dbReference type="PANTHER" id="PTHR42924:SF3">
    <property type="entry name" value="POLYMERASE_HISTIDINOL PHOSPHATASE N-TERMINAL DOMAIN-CONTAINING PROTEIN"/>
    <property type="match status" value="1"/>
</dbReference>
<dbReference type="EMBL" id="LAZL01000012">
    <property type="protein sequence ID" value="KMT65248.1"/>
    <property type="molecule type" value="Genomic_DNA"/>
</dbReference>
<protein>
    <recommendedName>
        <fullName evidence="1">Polymerase/histidinol phosphatase N-terminal domain-containing protein</fullName>
    </recommendedName>
</protein>
<reference evidence="2 3" key="1">
    <citation type="submission" date="2015-04" db="EMBL/GenBank/DDBJ databases">
        <title>Draft Genome Sequence of the Novel Agar-Digesting Marine Bacterium Q1.</title>
        <authorList>
            <person name="Li Y."/>
            <person name="Li D."/>
            <person name="Chen G."/>
            <person name="Du Z."/>
        </authorList>
    </citation>
    <scope>NUCLEOTIDE SEQUENCE [LARGE SCALE GENOMIC DNA]</scope>
    <source>
        <strain evidence="2 3">Q1</strain>
    </source>
</reference>
<organism evidence="2 3">
    <name type="scientific">Catenovulum maritimum</name>
    <dbReference type="NCBI Taxonomy" id="1513271"/>
    <lineage>
        <taxon>Bacteria</taxon>
        <taxon>Pseudomonadati</taxon>
        <taxon>Pseudomonadota</taxon>
        <taxon>Gammaproteobacteria</taxon>
        <taxon>Alteromonadales</taxon>
        <taxon>Alteromonadaceae</taxon>
        <taxon>Catenovulum</taxon>
    </lineage>
</organism>
<dbReference type="CDD" id="cd07438">
    <property type="entry name" value="PHP_HisPPase_AMP"/>
    <property type="match status" value="1"/>
</dbReference>
<dbReference type="AlphaFoldDB" id="A0A0J8GX19"/>
<keyword evidence="3" id="KW-1185">Reference proteome</keyword>
<name>A0A0J8GX19_9ALTE</name>
<dbReference type="SUPFAM" id="SSF89550">
    <property type="entry name" value="PHP domain-like"/>
    <property type="match status" value="1"/>
</dbReference>
<dbReference type="Gene3D" id="3.20.20.140">
    <property type="entry name" value="Metal-dependent hydrolases"/>
    <property type="match status" value="1"/>
</dbReference>
<gene>
    <name evidence="2" type="ORF">XM47_09400</name>
</gene>